<dbReference type="EMBL" id="JACTAM010000910">
    <property type="protein sequence ID" value="KAI2646761.1"/>
    <property type="molecule type" value="Genomic_DNA"/>
</dbReference>
<dbReference type="Gene3D" id="3.30.420.10">
    <property type="entry name" value="Ribonuclease H-like superfamily/Ribonuclease H"/>
    <property type="match status" value="2"/>
</dbReference>
<organism evidence="2 3">
    <name type="scientific">Labeo rohita</name>
    <name type="common">Indian major carp</name>
    <name type="synonym">Cyprinus rohita</name>
    <dbReference type="NCBI Taxonomy" id="84645"/>
    <lineage>
        <taxon>Eukaryota</taxon>
        <taxon>Metazoa</taxon>
        <taxon>Chordata</taxon>
        <taxon>Craniata</taxon>
        <taxon>Vertebrata</taxon>
        <taxon>Euteleostomi</taxon>
        <taxon>Actinopterygii</taxon>
        <taxon>Neopterygii</taxon>
        <taxon>Teleostei</taxon>
        <taxon>Ostariophysi</taxon>
        <taxon>Cypriniformes</taxon>
        <taxon>Cyprinidae</taxon>
        <taxon>Labeoninae</taxon>
        <taxon>Labeonini</taxon>
        <taxon>Labeo</taxon>
    </lineage>
</organism>
<dbReference type="Proteomes" id="UP000830375">
    <property type="component" value="Unassembled WGS sequence"/>
</dbReference>
<keyword evidence="3" id="KW-1185">Reference proteome</keyword>
<dbReference type="Pfam" id="PF01498">
    <property type="entry name" value="HTH_Tnp_Tc3_2"/>
    <property type="match status" value="1"/>
</dbReference>
<evidence type="ECO:0000313" key="2">
    <source>
        <dbReference type="EMBL" id="KAI2646761.1"/>
    </source>
</evidence>
<dbReference type="InterPro" id="IPR036397">
    <property type="entry name" value="RNaseH_sf"/>
</dbReference>
<accession>A0ABQ8L7P1</accession>
<evidence type="ECO:0000259" key="1">
    <source>
        <dbReference type="Pfam" id="PF01498"/>
    </source>
</evidence>
<dbReference type="InterPro" id="IPR002492">
    <property type="entry name" value="Transposase_Tc1-like"/>
</dbReference>
<protein>
    <submittedName>
        <fullName evidence="2">Transposable element Tcb1 transposase</fullName>
    </submittedName>
</protein>
<comment type="caution">
    <text evidence="2">The sequence shown here is derived from an EMBL/GenBank/DDBJ whole genome shotgun (WGS) entry which is preliminary data.</text>
</comment>
<evidence type="ECO:0000313" key="3">
    <source>
        <dbReference type="Proteomes" id="UP000830375"/>
    </source>
</evidence>
<reference evidence="2 3" key="1">
    <citation type="submission" date="2022-01" db="EMBL/GenBank/DDBJ databases">
        <title>A high-quality chromosome-level genome assembly of rohu carp, Labeo rohita.</title>
        <authorList>
            <person name="Arick M.A. II"/>
            <person name="Hsu C.-Y."/>
            <person name="Magbanua Z."/>
            <person name="Pechanova O."/>
            <person name="Grover C."/>
            <person name="Miller E."/>
            <person name="Thrash A."/>
            <person name="Ezzel L."/>
            <person name="Alam S."/>
            <person name="Benzie J."/>
            <person name="Hamilton M."/>
            <person name="Karsi A."/>
            <person name="Lawrence M.L."/>
            <person name="Peterson D.G."/>
        </authorList>
    </citation>
    <scope>NUCLEOTIDE SEQUENCE [LARGE SCALE GENOMIC DNA]</scope>
    <source>
        <strain evidence="3">BAU-BD-2019</strain>
        <tissue evidence="2">Blood</tissue>
    </source>
</reference>
<feature type="domain" description="Transposase Tc1-like" evidence="1">
    <location>
        <begin position="39"/>
        <end position="103"/>
    </location>
</feature>
<name>A0ABQ8L7P1_LABRO</name>
<gene>
    <name evidence="2" type="ORF">H4Q32_028341</name>
</gene>
<sequence length="208" mass="23842">MRLAVHRALCPSTLIERRREQKDVVEKKCTSNRDNHTLERIVKQNSFKNVGEIHKEWTAAGVSASRTTTHRRMQDMGFSCHIPCVKPLSNNRQRQKRLAWAKDEKDWTAAEWSKVMFSDESKFYVSFRNLGSQSLEEERRGTESMLLEVQCKVSTVSDGLGPNNAEELKATIRATWALITPEQCHRLIDSMPRRIAAVIQAKGAPTKY</sequence>
<proteinExistence type="predicted"/>